<gene>
    <name evidence="2" type="ORF">P3W55_04250</name>
</gene>
<evidence type="ECO:0000313" key="3">
    <source>
        <dbReference type="Proteomes" id="UP001220662"/>
    </source>
</evidence>
<proteinExistence type="predicted"/>
<evidence type="ECO:0000313" key="2">
    <source>
        <dbReference type="EMBL" id="MDF3840916.1"/>
    </source>
</evidence>
<sequence length="40" mass="4323">MAPGEFSSTAVAKGKHESELDAMFINRPAKGGKRAEYPNE</sequence>
<evidence type="ECO:0000256" key="1">
    <source>
        <dbReference type="SAM" id="MobiDB-lite"/>
    </source>
</evidence>
<feature type="compositionally biased region" description="Polar residues" evidence="1">
    <location>
        <begin position="1"/>
        <end position="10"/>
    </location>
</feature>
<dbReference type="RefSeq" id="WP_256665661.1">
    <property type="nucleotide sequence ID" value="NZ_JARJLR010000089.1"/>
</dbReference>
<dbReference type="Proteomes" id="UP001220662">
    <property type="component" value="Unassembled WGS sequence"/>
</dbReference>
<dbReference type="AlphaFoldDB" id="A0AAW6P133"/>
<name>A0AAW6P133_9PSED</name>
<feature type="region of interest" description="Disordered" evidence="1">
    <location>
        <begin position="1"/>
        <end position="40"/>
    </location>
</feature>
<comment type="caution">
    <text evidence="2">The sequence shown here is derived from an EMBL/GenBank/DDBJ whole genome shotgun (WGS) entry which is preliminary data.</text>
</comment>
<accession>A0AAW6P133</accession>
<protein>
    <submittedName>
        <fullName evidence="2">Uncharacterized protein</fullName>
    </submittedName>
</protein>
<dbReference type="EMBL" id="JARJLR010000089">
    <property type="protein sequence ID" value="MDF3840916.1"/>
    <property type="molecule type" value="Genomic_DNA"/>
</dbReference>
<reference evidence="2" key="1">
    <citation type="submission" date="2023-03" db="EMBL/GenBank/DDBJ databases">
        <title>Draft assemblies of triclosan tolerant bacteria isolated from returned activated sludge.</title>
        <authorList>
            <person name="Van Hamelsveld S."/>
        </authorList>
    </citation>
    <scope>NUCLEOTIDE SEQUENCE</scope>
    <source>
        <strain evidence="2">GW210015_S63</strain>
    </source>
</reference>
<organism evidence="2 3">
    <name type="scientific">Pseudomonas citronellolis</name>
    <dbReference type="NCBI Taxonomy" id="53408"/>
    <lineage>
        <taxon>Bacteria</taxon>
        <taxon>Pseudomonadati</taxon>
        <taxon>Pseudomonadota</taxon>
        <taxon>Gammaproteobacteria</taxon>
        <taxon>Pseudomonadales</taxon>
        <taxon>Pseudomonadaceae</taxon>
        <taxon>Pseudomonas</taxon>
    </lineage>
</organism>